<dbReference type="SUPFAM" id="SSF49478">
    <property type="entry name" value="Cna protein B-type domain"/>
    <property type="match status" value="1"/>
</dbReference>
<dbReference type="RefSeq" id="WP_074486558.1">
    <property type="nucleotide sequence ID" value="NZ_FMXP01000033.1"/>
</dbReference>
<organism evidence="3 4">
    <name type="scientific">Streptococcus henryi</name>
    <dbReference type="NCBI Taxonomy" id="439219"/>
    <lineage>
        <taxon>Bacteria</taxon>
        <taxon>Bacillati</taxon>
        <taxon>Bacillota</taxon>
        <taxon>Bacilli</taxon>
        <taxon>Lactobacillales</taxon>
        <taxon>Streptococcaceae</taxon>
        <taxon>Streptococcus</taxon>
    </lineage>
</organism>
<feature type="domain" description="CNA-B" evidence="2">
    <location>
        <begin position="641"/>
        <end position="748"/>
    </location>
</feature>
<evidence type="ECO:0000259" key="2">
    <source>
        <dbReference type="Pfam" id="PF05738"/>
    </source>
</evidence>
<keyword evidence="1" id="KW-0812">Transmembrane</keyword>
<dbReference type="AlphaFoldDB" id="A0A1G6D7V7"/>
<sequence length="1029" mass="115106">MKNKVLASILLATLVFYNLLSPITYALENTFNSSSEVLQLDSSSSKEVVVKVSNTNFSEKDYDLTLTLFNDESSTKIEEWSFSGEDKKISLEVGDIYNLEVSSKASSDSLETLVLTVDEEGMILTRQLDGTWKNEDETGVLKLSFDSFVDKKVNVSEDVAEESSHKITGTFPEITVYKSGDKSIKDIAAAFKLIQEDNSSEIAEWSSTEEPPVVELEVGKVYLLRTVNIDSNYSIPTDIPIRLLESGEFERKSNDSWLQIDTLLDIEVSAKRRTSLRAGQNTPLETPTSVAADEIAPINKLRIVDDIPGASVTYLGGSSVREGFAVNNGSLQPSGGSPLYGGGSVNYSYYDTNHIGRYIDHNIYKTENNAYTVQFNGSRTGAGDYTTNVNSGWNSQDLSLSTTTMTASFRYTNAAYYEGRLVDAIATIKVTPQKNRTGNNGDYNINATYQNLPYYPSIQVGATLYSGWAWQNVNEFQVDIQFYEKGSSTPIQFSSGTYRDMEATYYTINSLNPAGQYNNGRDSWHGPEYVLPQTGTVSQVYKYNRSNITTHYTGDPSNVNQYAYNGGTGSWGDSQDIQTSPDWSMNSVLFTTANTSHITLTLGNLSRPSRDGGQNGKRTNYMWATISTDAFTNTYVTYKKIHVRKDWVGQDNPTDDISIEIWATWTQDGTSKKELIQTQVLNPDNGWEADFNEVPDEESMLKVIRKQNPGTTITNFKYEVNEKNIPDGYKVKYSGASDAQDGFVVTNTQANSGLVITKKWLEDGQAISNQNTSSFGKIKVTLKRKVGNTVDNSFSQVVELEYNSNADTSWKKTVNNLPIKDNNDNDYTYYIEEDVSTIPDNFFINGYPKQNIKLKYNTNDNQLEVANERKASTLTIRKRWYKQDGETEIANVDLPKNLKVKLYQTTNGETSGGTLYKEITLTRQGSEGNYTWKTDEIVPVRNKTGTVYYTYYIEEENLAGYLEISEANETFVTFSSSMSQPTVELTVKNKVNPTYPTTGGWGILPYLSFGVFTLFLALLIYKMQIKKGI</sequence>
<evidence type="ECO:0000256" key="1">
    <source>
        <dbReference type="SAM" id="Phobius"/>
    </source>
</evidence>
<keyword evidence="1" id="KW-0472">Membrane</keyword>
<dbReference type="Pfam" id="PF05738">
    <property type="entry name" value="Cna_B"/>
    <property type="match status" value="2"/>
</dbReference>
<dbReference type="Proteomes" id="UP000182508">
    <property type="component" value="Unassembled WGS sequence"/>
</dbReference>
<accession>A0A1G6D7V7</accession>
<protein>
    <recommendedName>
        <fullName evidence="2">CNA-B domain-containing protein</fullName>
    </recommendedName>
</protein>
<proteinExistence type="predicted"/>
<dbReference type="STRING" id="439219.SAMN02910293_02028"/>
<name>A0A1G6D7V7_9STRE</name>
<gene>
    <name evidence="3" type="ORF">SAMN02910293_02028</name>
</gene>
<keyword evidence="4" id="KW-1185">Reference proteome</keyword>
<reference evidence="3 4" key="1">
    <citation type="submission" date="2016-10" db="EMBL/GenBank/DDBJ databases">
        <authorList>
            <person name="de Groot N.N."/>
        </authorList>
    </citation>
    <scope>NUCLEOTIDE SEQUENCE [LARGE SCALE GENOMIC DNA]</scope>
    <source>
        <strain evidence="3 4">A-4</strain>
    </source>
</reference>
<keyword evidence="1" id="KW-1133">Transmembrane helix</keyword>
<evidence type="ECO:0000313" key="4">
    <source>
        <dbReference type="Proteomes" id="UP000182508"/>
    </source>
</evidence>
<feature type="domain" description="CNA-B" evidence="2">
    <location>
        <begin position="756"/>
        <end position="834"/>
    </location>
</feature>
<feature type="transmembrane region" description="Helical" evidence="1">
    <location>
        <begin position="999"/>
        <end position="1021"/>
    </location>
</feature>
<dbReference type="EMBL" id="FMXP01000033">
    <property type="protein sequence ID" value="SDB41218.1"/>
    <property type="molecule type" value="Genomic_DNA"/>
</dbReference>
<evidence type="ECO:0000313" key="3">
    <source>
        <dbReference type="EMBL" id="SDB41218.1"/>
    </source>
</evidence>
<dbReference type="InterPro" id="IPR008454">
    <property type="entry name" value="Collagen-bd_Cna-like_B-typ_dom"/>
</dbReference>